<evidence type="ECO:0000313" key="14">
    <source>
        <dbReference type="Proteomes" id="UP000694941"/>
    </source>
</evidence>
<comment type="subcellular location">
    <subcellularLocation>
        <location evidence="1">Membrane</location>
        <topology evidence="1">Single-pass type II membrane protein</topology>
    </subcellularLocation>
</comment>
<evidence type="ECO:0000256" key="1">
    <source>
        <dbReference type="ARBA" id="ARBA00004606"/>
    </source>
</evidence>
<dbReference type="Pfam" id="PF01501">
    <property type="entry name" value="Glyco_transf_8"/>
    <property type="match status" value="1"/>
</dbReference>
<evidence type="ECO:0000256" key="12">
    <source>
        <dbReference type="ARBA" id="ARBA00049181"/>
    </source>
</evidence>
<evidence type="ECO:0000256" key="13">
    <source>
        <dbReference type="SAM" id="Phobius"/>
    </source>
</evidence>
<keyword evidence="5 13" id="KW-0812">Transmembrane</keyword>
<evidence type="ECO:0000256" key="8">
    <source>
        <dbReference type="ARBA" id="ARBA00023136"/>
    </source>
</evidence>
<evidence type="ECO:0000256" key="10">
    <source>
        <dbReference type="ARBA" id="ARBA00037301"/>
    </source>
</evidence>
<comment type="function">
    <text evidence="10">Glycosyltransferase which elongates the O-linked glucose attached to EGF-like repeats in the extracellular domain of Notch proteins by catalyzing the addition of xylose.</text>
</comment>
<feature type="transmembrane region" description="Helical" evidence="13">
    <location>
        <begin position="23"/>
        <end position="41"/>
    </location>
</feature>
<proteinExistence type="inferred from homology"/>
<evidence type="ECO:0000256" key="5">
    <source>
        <dbReference type="ARBA" id="ARBA00022692"/>
    </source>
</evidence>
<dbReference type="GeneID" id="106471561"/>
<dbReference type="SUPFAM" id="SSF53448">
    <property type="entry name" value="Nucleotide-diphospho-sugar transferases"/>
    <property type="match status" value="1"/>
</dbReference>
<evidence type="ECO:0000256" key="7">
    <source>
        <dbReference type="ARBA" id="ARBA00022989"/>
    </source>
</evidence>
<keyword evidence="3" id="KW-0328">Glycosyltransferase</keyword>
<keyword evidence="9" id="KW-0325">Glycoprotein</keyword>
<dbReference type="InterPro" id="IPR029044">
    <property type="entry name" value="Nucleotide-diphossugar_trans"/>
</dbReference>
<keyword evidence="14" id="KW-1185">Reference proteome</keyword>
<evidence type="ECO:0000256" key="4">
    <source>
        <dbReference type="ARBA" id="ARBA00022679"/>
    </source>
</evidence>
<accession>A0ABM1BS58</accession>
<evidence type="ECO:0000256" key="6">
    <source>
        <dbReference type="ARBA" id="ARBA00022968"/>
    </source>
</evidence>
<comment type="catalytic activity">
    <reaction evidence="12">
        <text>3-O-(beta-D-glucosyl)-L-seryl-[EGF-like domain protein] + UDP-alpha-D-xylose = 3-O-[alpha-D-xylosyl-(1-&gt;3)-beta-D-glucosyl]-L-seryl-[EGF-like domain protein] + UDP + H(+)</text>
        <dbReference type="Rhea" id="RHEA:56064"/>
        <dbReference type="Rhea" id="RHEA-COMP:14610"/>
        <dbReference type="Rhea" id="RHEA-COMP:14611"/>
        <dbReference type="ChEBI" id="CHEBI:15378"/>
        <dbReference type="ChEBI" id="CHEBI:57632"/>
        <dbReference type="ChEBI" id="CHEBI:58223"/>
        <dbReference type="ChEBI" id="CHEBI:140575"/>
        <dbReference type="ChEBI" id="CHEBI:140576"/>
        <dbReference type="EC" id="2.4.2.42"/>
    </reaction>
</comment>
<name>A0ABM1BS58_LIMPO</name>
<keyword evidence="8 13" id="KW-0472">Membrane</keyword>
<reference evidence="15" key="1">
    <citation type="submission" date="2025-08" db="UniProtKB">
        <authorList>
            <consortium name="RefSeq"/>
        </authorList>
    </citation>
    <scope>IDENTIFICATION</scope>
    <source>
        <tissue evidence="15">Muscle</tissue>
    </source>
</reference>
<gene>
    <name evidence="15" type="primary">LOC106471561</name>
</gene>
<organism evidence="14 15">
    <name type="scientific">Limulus polyphemus</name>
    <name type="common">Atlantic horseshoe crab</name>
    <dbReference type="NCBI Taxonomy" id="6850"/>
    <lineage>
        <taxon>Eukaryota</taxon>
        <taxon>Metazoa</taxon>
        <taxon>Ecdysozoa</taxon>
        <taxon>Arthropoda</taxon>
        <taxon>Chelicerata</taxon>
        <taxon>Merostomata</taxon>
        <taxon>Xiphosura</taxon>
        <taxon>Limulidae</taxon>
        <taxon>Limulus</taxon>
    </lineage>
</organism>
<keyword evidence="4" id="KW-0808">Transferase</keyword>
<sequence length="388" mass="44886">MLGFYTINIMISSFHSKKFLSRVARLLFFFTVIIVLIMFLYKNLKNGNPVIENNLSQRGKLYQQSEGKTYKLFPTTGEKESTKYVSEKVRRNYADTKSSKLIVKPSVRFGSYNVGKMTVSVVLCGDRLNQTITTLKSAVALNKGYLHFVLTADQPNIKLLEEKILDWPHKVLQKLSFEIYPVTFPTGGAEVEWRKLFKLCAAQRLFLPEILQHVDSLLYVDNDVLFLRPVADIWRYFSQMNTSQMVGMTPESEDSATGWYNRFARHPFFEPLGLNSGVMLMNLTRMRKFQWHAYLDPIFKEYKLKLVWGDQDIINIIFHHHPDKVLVFGCEWNYRPDHCMYTSVCKSAERTGVAAIHGSRGAFFETKQPTFKAVFDIMSSVRVCSLQL</sequence>
<dbReference type="InterPro" id="IPR002495">
    <property type="entry name" value="Glyco_trans_8"/>
</dbReference>
<dbReference type="Proteomes" id="UP000694941">
    <property type="component" value="Unplaced"/>
</dbReference>
<keyword evidence="6" id="KW-0735">Signal-anchor</keyword>
<dbReference type="PANTHER" id="PTHR46012">
    <property type="entry name" value="IP22168P"/>
    <property type="match status" value="1"/>
</dbReference>
<dbReference type="EC" id="2.4.2.42" evidence="11"/>
<dbReference type="Gene3D" id="3.90.550.10">
    <property type="entry name" value="Spore Coat Polysaccharide Biosynthesis Protein SpsA, Chain A"/>
    <property type="match status" value="1"/>
</dbReference>
<dbReference type="RefSeq" id="XP_013787619.2">
    <property type="nucleotide sequence ID" value="XM_013932165.2"/>
</dbReference>
<evidence type="ECO:0000256" key="11">
    <source>
        <dbReference type="ARBA" id="ARBA00038854"/>
    </source>
</evidence>
<keyword evidence="7 13" id="KW-1133">Transmembrane helix</keyword>
<evidence type="ECO:0000256" key="3">
    <source>
        <dbReference type="ARBA" id="ARBA00022676"/>
    </source>
</evidence>
<dbReference type="InterPro" id="IPR051993">
    <property type="entry name" value="Glycosyltransferase_8"/>
</dbReference>
<comment type="similarity">
    <text evidence="2">Belongs to the glycosyltransferase 8 family.</text>
</comment>
<evidence type="ECO:0000256" key="2">
    <source>
        <dbReference type="ARBA" id="ARBA00006351"/>
    </source>
</evidence>
<dbReference type="PANTHER" id="PTHR46012:SF2">
    <property type="entry name" value="IP22168P"/>
    <property type="match status" value="1"/>
</dbReference>
<evidence type="ECO:0000313" key="15">
    <source>
        <dbReference type="RefSeq" id="XP_013787619.2"/>
    </source>
</evidence>
<evidence type="ECO:0000256" key="9">
    <source>
        <dbReference type="ARBA" id="ARBA00023180"/>
    </source>
</evidence>
<protein>
    <recommendedName>
        <fullName evidence="11">UDP-D-xylose:beta-D-glucoside alpha-1,3-D-xylosyltransferase</fullName>
        <ecNumber evidence="11">2.4.2.42</ecNumber>
    </recommendedName>
</protein>